<keyword evidence="1" id="KW-0472">Membrane</keyword>
<evidence type="ECO:0000313" key="2">
    <source>
        <dbReference type="EMBL" id="CRZ03532.1"/>
    </source>
</evidence>
<reference evidence="2" key="1">
    <citation type="submission" date="2015-04" db="EMBL/GenBank/DDBJ databases">
        <title>The genome sequence of the plant pathogenic Rhizarian Plasmodiophora brassicae reveals insights in its biotrophic life cycle and the origin of chitin synthesis.</title>
        <authorList>
            <person name="Schwelm A."/>
            <person name="Fogelqvist J."/>
            <person name="Knaust A."/>
            <person name="Julke S."/>
            <person name="Lilja T."/>
            <person name="Dhandapani V."/>
            <person name="Bonilla-Rosso G."/>
            <person name="Karlsson M."/>
            <person name="Shevchenko A."/>
            <person name="Choi S.R."/>
            <person name="Kim H.G."/>
            <person name="Park J.Y."/>
            <person name="Lim Y.P."/>
            <person name="Ludwig-Muller J."/>
            <person name="Dixelius C."/>
        </authorList>
    </citation>
    <scope>NUCLEOTIDE SEQUENCE</scope>
    <source>
        <tissue evidence="2">Potato root galls</tissue>
    </source>
</reference>
<dbReference type="EMBL" id="HACM01003090">
    <property type="protein sequence ID" value="CRZ03532.1"/>
    <property type="molecule type" value="Transcribed_RNA"/>
</dbReference>
<proteinExistence type="predicted"/>
<evidence type="ECO:0000256" key="1">
    <source>
        <dbReference type="SAM" id="Phobius"/>
    </source>
</evidence>
<keyword evidence="1" id="KW-0812">Transmembrane</keyword>
<feature type="non-terminal residue" evidence="2">
    <location>
        <position position="109"/>
    </location>
</feature>
<organism evidence="2">
    <name type="scientific">Spongospora subterranea</name>
    <dbReference type="NCBI Taxonomy" id="70186"/>
    <lineage>
        <taxon>Eukaryota</taxon>
        <taxon>Sar</taxon>
        <taxon>Rhizaria</taxon>
        <taxon>Endomyxa</taxon>
        <taxon>Phytomyxea</taxon>
        <taxon>Plasmodiophorida</taxon>
        <taxon>Plasmodiophoridae</taxon>
        <taxon>Spongospora</taxon>
    </lineage>
</organism>
<keyword evidence="1" id="KW-1133">Transmembrane helix</keyword>
<sequence length="109" mass="12623">KSIWVKWAKVIGIAIVIAITITGATGGFGSSKRRSVFRDAVYFESKFIEYSDVRPTKEQCVEFRAEFDLFYNRYHGNGKSGFPETMNNLKDAMTRYHSSIKEIYEMYVQ</sequence>
<feature type="non-terminal residue" evidence="2">
    <location>
        <position position="1"/>
    </location>
</feature>
<dbReference type="AlphaFoldDB" id="A0A0H5QPK0"/>
<feature type="transmembrane region" description="Helical" evidence="1">
    <location>
        <begin position="6"/>
        <end position="28"/>
    </location>
</feature>
<protein>
    <submittedName>
        <fullName evidence="2">Uncharacterized protein</fullName>
    </submittedName>
</protein>
<name>A0A0H5QPK0_9EUKA</name>
<accession>A0A0H5QPK0</accession>